<evidence type="ECO:0000256" key="11">
    <source>
        <dbReference type="SAM" id="MobiDB-lite"/>
    </source>
</evidence>
<gene>
    <name evidence="12" type="ORF">AMSG_10575</name>
</gene>
<evidence type="ECO:0000256" key="5">
    <source>
        <dbReference type="ARBA" id="ARBA00022801"/>
    </source>
</evidence>
<dbReference type="InterPro" id="IPR006811">
    <property type="entry name" value="RNA_pol_II_suA"/>
</dbReference>
<dbReference type="eggNOG" id="KOG2424">
    <property type="taxonomic scope" value="Eukaryota"/>
</dbReference>
<feature type="region of interest" description="Disordered" evidence="11">
    <location>
        <begin position="303"/>
        <end position="353"/>
    </location>
</feature>
<evidence type="ECO:0000256" key="10">
    <source>
        <dbReference type="SAM" id="Coils"/>
    </source>
</evidence>
<feature type="coiled-coil region" evidence="10">
    <location>
        <begin position="516"/>
        <end position="543"/>
    </location>
</feature>
<dbReference type="GO" id="GO:0031124">
    <property type="term" value="P:mRNA 3'-end processing"/>
    <property type="evidence" value="ECO:0007669"/>
    <property type="project" value="UniProtKB-ARBA"/>
</dbReference>
<feature type="region of interest" description="Disordered" evidence="11">
    <location>
        <begin position="205"/>
        <end position="236"/>
    </location>
</feature>
<comment type="similarity">
    <text evidence="2">Belongs to the SSU72 phosphatase family.</text>
</comment>
<accession>A0A0L0DSA3</accession>
<protein>
    <recommendedName>
        <fullName evidence="3">protein-serine/threonine phosphatase</fullName>
        <ecNumber evidence="3">3.1.3.16</ecNumber>
    </recommendedName>
</protein>
<feature type="compositionally biased region" description="Basic and acidic residues" evidence="11">
    <location>
        <begin position="220"/>
        <end position="236"/>
    </location>
</feature>
<sequence>MDNKKRKRENNQDGNGGRDEVFAPDGDLFPKLRPGLEVVYIQEGHAKHTDHFAADTKNGLRKLDMVHATVVAITSVAENHTQVVLDIHPDDDDYVTGGGEEANRLMISLDRNASEPDFIIPYALYESSIHTAWLKDDEVEQKFDDTWYLGRIHAKLPSVTCWECLQVIWYNEETGEFDPPADGADYDRVSPWEVREPLLDVDARKRRKKLGGEASTSAVESRKADKARRAADKAEAIRSWRAAQAEKARKRKEEEARLAAAAEEAKAAEAAARAAAEAAAKAAAAEAARRAAEAEAAAAAEAAARREEQLREQEAKREAARKAAAERKAQMASMLEKRREAAAEREAREASQRKKQKYRYTMVCASNMNRSMEAHYVLQKKGFNVSSFGTGSQIKIPGPSRDKPNCYEYGTATYKDVYEDLLSKDEELYRRNGMLAMLERNIDTKTMPEKWQHANHADADVQVDVVVCFENRVFEAVLTDLLERGSQTMDPVQVINIETVDNSEAATLGGQVTLKLINEIENIDDLEDDLESVLNKFQKRERTSILHTTAFY</sequence>
<organism evidence="12 13">
    <name type="scientific">Thecamonas trahens ATCC 50062</name>
    <dbReference type="NCBI Taxonomy" id="461836"/>
    <lineage>
        <taxon>Eukaryota</taxon>
        <taxon>Apusozoa</taxon>
        <taxon>Apusomonadida</taxon>
        <taxon>Apusomonadidae</taxon>
        <taxon>Thecamonas</taxon>
    </lineage>
</organism>
<evidence type="ECO:0000256" key="6">
    <source>
        <dbReference type="ARBA" id="ARBA00022912"/>
    </source>
</evidence>
<evidence type="ECO:0000256" key="8">
    <source>
        <dbReference type="ARBA" id="ARBA00047761"/>
    </source>
</evidence>
<dbReference type="GO" id="GO:0008420">
    <property type="term" value="F:RNA polymerase II CTD heptapeptide repeat phosphatase activity"/>
    <property type="evidence" value="ECO:0007669"/>
    <property type="project" value="UniProtKB-ARBA"/>
</dbReference>
<keyword evidence="5" id="KW-0378">Hydrolase</keyword>
<dbReference type="PANTHER" id="PTHR20383">
    <property type="entry name" value="RNA POLYMERASE II SUBUNIT A C-TERMINAL DOMAIN PHOSPHATASE"/>
    <property type="match status" value="1"/>
</dbReference>
<dbReference type="AlphaFoldDB" id="A0A0L0DSA3"/>
<keyword evidence="7" id="KW-0539">Nucleus</keyword>
<dbReference type="EC" id="3.1.3.16" evidence="3"/>
<comment type="catalytic activity">
    <reaction evidence="9">
        <text>O-phospho-L-threonyl-[protein] + H2O = L-threonyl-[protein] + phosphate</text>
        <dbReference type="Rhea" id="RHEA:47004"/>
        <dbReference type="Rhea" id="RHEA-COMP:11060"/>
        <dbReference type="Rhea" id="RHEA-COMP:11605"/>
        <dbReference type="ChEBI" id="CHEBI:15377"/>
        <dbReference type="ChEBI" id="CHEBI:30013"/>
        <dbReference type="ChEBI" id="CHEBI:43474"/>
        <dbReference type="ChEBI" id="CHEBI:61977"/>
        <dbReference type="EC" id="3.1.3.16"/>
    </reaction>
</comment>
<evidence type="ECO:0000256" key="3">
    <source>
        <dbReference type="ARBA" id="ARBA00013081"/>
    </source>
</evidence>
<dbReference type="GeneID" id="25568770"/>
<evidence type="ECO:0000256" key="4">
    <source>
        <dbReference type="ARBA" id="ARBA00022664"/>
    </source>
</evidence>
<dbReference type="OrthoDB" id="57957at2759"/>
<proteinExistence type="inferred from homology"/>
<evidence type="ECO:0000256" key="1">
    <source>
        <dbReference type="ARBA" id="ARBA00004123"/>
    </source>
</evidence>
<comment type="catalytic activity">
    <reaction evidence="8">
        <text>O-phospho-L-seryl-[protein] + H2O = L-seryl-[protein] + phosphate</text>
        <dbReference type="Rhea" id="RHEA:20629"/>
        <dbReference type="Rhea" id="RHEA-COMP:9863"/>
        <dbReference type="Rhea" id="RHEA-COMP:11604"/>
        <dbReference type="ChEBI" id="CHEBI:15377"/>
        <dbReference type="ChEBI" id="CHEBI:29999"/>
        <dbReference type="ChEBI" id="CHEBI:43474"/>
        <dbReference type="ChEBI" id="CHEBI:83421"/>
        <dbReference type="EC" id="3.1.3.16"/>
    </reaction>
</comment>
<comment type="subcellular location">
    <subcellularLocation>
        <location evidence="1">Nucleus</location>
    </subcellularLocation>
</comment>
<evidence type="ECO:0000256" key="7">
    <source>
        <dbReference type="ARBA" id="ARBA00023242"/>
    </source>
</evidence>
<evidence type="ECO:0000256" key="2">
    <source>
        <dbReference type="ARBA" id="ARBA00008978"/>
    </source>
</evidence>
<evidence type="ECO:0000256" key="9">
    <source>
        <dbReference type="ARBA" id="ARBA00048336"/>
    </source>
</evidence>
<dbReference type="STRING" id="461836.A0A0L0DSA3"/>
<dbReference type="EMBL" id="GL349492">
    <property type="protein sequence ID" value="KNC54916.1"/>
    <property type="molecule type" value="Genomic_DNA"/>
</dbReference>
<dbReference type="Proteomes" id="UP000054408">
    <property type="component" value="Unassembled WGS sequence"/>
</dbReference>
<keyword evidence="6" id="KW-0904">Protein phosphatase</keyword>
<dbReference type="Gene3D" id="3.40.50.2300">
    <property type="match status" value="2"/>
</dbReference>
<feature type="compositionally biased region" description="Basic and acidic residues" evidence="11">
    <location>
        <begin position="303"/>
        <end position="352"/>
    </location>
</feature>
<dbReference type="GO" id="GO:0005634">
    <property type="term" value="C:nucleus"/>
    <property type="evidence" value="ECO:0007669"/>
    <property type="project" value="UniProtKB-SubCell"/>
</dbReference>
<dbReference type="Pfam" id="PF04722">
    <property type="entry name" value="Ssu72"/>
    <property type="match status" value="1"/>
</dbReference>
<reference evidence="12 13" key="1">
    <citation type="submission" date="2010-05" db="EMBL/GenBank/DDBJ databases">
        <title>The Genome Sequence of Thecamonas trahens ATCC 50062.</title>
        <authorList>
            <consortium name="The Broad Institute Genome Sequencing Platform"/>
            <person name="Russ C."/>
            <person name="Cuomo C."/>
            <person name="Shea T."/>
            <person name="Young S.K."/>
            <person name="Zeng Q."/>
            <person name="Koehrsen M."/>
            <person name="Haas B."/>
            <person name="Borodovsky M."/>
            <person name="Guigo R."/>
            <person name="Alvarado L."/>
            <person name="Berlin A."/>
            <person name="Bochicchio J."/>
            <person name="Borenstein D."/>
            <person name="Chapman S."/>
            <person name="Chen Z."/>
            <person name="Freedman E."/>
            <person name="Gellesch M."/>
            <person name="Goldberg J."/>
            <person name="Griggs A."/>
            <person name="Gujja S."/>
            <person name="Heilman E."/>
            <person name="Heiman D."/>
            <person name="Hepburn T."/>
            <person name="Howarth C."/>
            <person name="Jen D."/>
            <person name="Larson L."/>
            <person name="Mehta T."/>
            <person name="Park D."/>
            <person name="Pearson M."/>
            <person name="Roberts A."/>
            <person name="Saif S."/>
            <person name="Shenoy N."/>
            <person name="Sisk P."/>
            <person name="Stolte C."/>
            <person name="Sykes S."/>
            <person name="Thomson T."/>
            <person name="Walk T."/>
            <person name="White J."/>
            <person name="Yandava C."/>
            <person name="Burger G."/>
            <person name="Gray M.W."/>
            <person name="Holland P.W.H."/>
            <person name="King N."/>
            <person name="Lang F.B.F."/>
            <person name="Roger A.J."/>
            <person name="Ruiz-Trillo I."/>
            <person name="Lander E."/>
            <person name="Nusbaum C."/>
        </authorList>
    </citation>
    <scope>NUCLEOTIDE SEQUENCE [LARGE SCALE GENOMIC DNA]</scope>
    <source>
        <strain evidence="12 13">ATCC 50062</strain>
    </source>
</reference>
<feature type="region of interest" description="Disordered" evidence="11">
    <location>
        <begin position="1"/>
        <end position="25"/>
    </location>
</feature>
<keyword evidence="4" id="KW-0507">mRNA processing</keyword>
<evidence type="ECO:0000313" key="12">
    <source>
        <dbReference type="EMBL" id="KNC54916.1"/>
    </source>
</evidence>
<evidence type="ECO:0000313" key="13">
    <source>
        <dbReference type="Proteomes" id="UP000054408"/>
    </source>
</evidence>
<dbReference type="RefSeq" id="XP_013753506.1">
    <property type="nucleotide sequence ID" value="XM_013898052.1"/>
</dbReference>
<keyword evidence="13" id="KW-1185">Reference proteome</keyword>
<dbReference type="FunFam" id="3.40.50.2300:FF:000039">
    <property type="entry name" value="RNA polymerase II subunit A C-terminal domain phosphatase"/>
    <property type="match status" value="1"/>
</dbReference>
<name>A0A0L0DSA3_THETB</name>
<keyword evidence="10" id="KW-0175">Coiled coil</keyword>